<dbReference type="EMBL" id="JAGEUA010000012">
    <property type="protein sequence ID" value="KAL0961679.1"/>
    <property type="molecule type" value="Genomic_DNA"/>
</dbReference>
<dbReference type="AlphaFoldDB" id="A0ABD0VVY6"/>
<proteinExistence type="predicted"/>
<gene>
    <name evidence="1" type="ORF">UPYG_G00352770</name>
</gene>
<sequence length="82" mass="9185">MTNLDTPSSFIKVMAGLSTTSSEMSDERVMVTVPREYVGVCCVSARFVSSVSPDLWRNLVLTFRNRCDRHVCVGLQVKPFLL</sequence>
<comment type="caution">
    <text evidence="1">The sequence shown here is derived from an EMBL/GenBank/DDBJ whole genome shotgun (WGS) entry which is preliminary data.</text>
</comment>
<dbReference type="Proteomes" id="UP001557470">
    <property type="component" value="Unassembled WGS sequence"/>
</dbReference>
<organism evidence="1 2">
    <name type="scientific">Umbra pygmaea</name>
    <name type="common">Eastern mudminnow</name>
    <dbReference type="NCBI Taxonomy" id="75934"/>
    <lineage>
        <taxon>Eukaryota</taxon>
        <taxon>Metazoa</taxon>
        <taxon>Chordata</taxon>
        <taxon>Craniata</taxon>
        <taxon>Vertebrata</taxon>
        <taxon>Euteleostomi</taxon>
        <taxon>Actinopterygii</taxon>
        <taxon>Neopterygii</taxon>
        <taxon>Teleostei</taxon>
        <taxon>Protacanthopterygii</taxon>
        <taxon>Esociformes</taxon>
        <taxon>Umbridae</taxon>
        <taxon>Umbra</taxon>
    </lineage>
</organism>
<protein>
    <submittedName>
        <fullName evidence="1">Uncharacterized protein</fullName>
    </submittedName>
</protein>
<accession>A0ABD0VVY6</accession>
<evidence type="ECO:0000313" key="2">
    <source>
        <dbReference type="Proteomes" id="UP001557470"/>
    </source>
</evidence>
<evidence type="ECO:0000313" key="1">
    <source>
        <dbReference type="EMBL" id="KAL0961679.1"/>
    </source>
</evidence>
<keyword evidence="2" id="KW-1185">Reference proteome</keyword>
<name>A0ABD0VVY6_UMBPY</name>
<reference evidence="1 2" key="1">
    <citation type="submission" date="2024-06" db="EMBL/GenBank/DDBJ databases">
        <authorList>
            <person name="Pan Q."/>
            <person name="Wen M."/>
            <person name="Jouanno E."/>
            <person name="Zahm M."/>
            <person name="Klopp C."/>
            <person name="Cabau C."/>
            <person name="Louis A."/>
            <person name="Berthelot C."/>
            <person name="Parey E."/>
            <person name="Roest Crollius H."/>
            <person name="Montfort J."/>
            <person name="Robinson-Rechavi M."/>
            <person name="Bouchez O."/>
            <person name="Lampietro C."/>
            <person name="Lopez Roques C."/>
            <person name="Donnadieu C."/>
            <person name="Postlethwait J."/>
            <person name="Bobe J."/>
            <person name="Verreycken H."/>
            <person name="Guiguen Y."/>
        </authorList>
    </citation>
    <scope>NUCLEOTIDE SEQUENCE [LARGE SCALE GENOMIC DNA]</scope>
    <source>
        <strain evidence="1">Up_M1</strain>
        <tissue evidence="1">Testis</tissue>
    </source>
</reference>